<protein>
    <submittedName>
        <fullName evidence="3">Acetyl-CoA carboxylase biotin carboxyl carrier protein subunit</fullName>
    </submittedName>
</protein>
<name>A0A423IH32_9PSED</name>
<dbReference type="Pfam" id="PF00364">
    <property type="entry name" value="Biotin_lipoyl"/>
    <property type="match status" value="1"/>
</dbReference>
<keyword evidence="1" id="KW-0092">Biotin</keyword>
<dbReference type="PANTHER" id="PTHR45266">
    <property type="entry name" value="OXALOACETATE DECARBOXYLASE ALPHA CHAIN"/>
    <property type="match status" value="1"/>
</dbReference>
<dbReference type="EMBL" id="MOBK01000001">
    <property type="protein sequence ID" value="RON24742.1"/>
    <property type="molecule type" value="Genomic_DNA"/>
</dbReference>
<comment type="caution">
    <text evidence="3">The sequence shown here is derived from an EMBL/GenBank/DDBJ whole genome shotgun (WGS) entry which is preliminary data.</text>
</comment>
<dbReference type="Proteomes" id="UP000285636">
    <property type="component" value="Unassembled WGS sequence"/>
</dbReference>
<dbReference type="InterPro" id="IPR050709">
    <property type="entry name" value="Biotin_Carboxyl_Carrier/Decarb"/>
</dbReference>
<feature type="domain" description="Lipoyl-binding" evidence="2">
    <location>
        <begin position="1"/>
        <end position="72"/>
    </location>
</feature>
<dbReference type="CDD" id="cd06850">
    <property type="entry name" value="biotinyl_domain"/>
    <property type="match status" value="1"/>
</dbReference>
<dbReference type="InterPro" id="IPR000089">
    <property type="entry name" value="Biotin_lipoyl"/>
</dbReference>
<organism evidence="3 4">
    <name type="scientific">Pseudomonas brassicacearum</name>
    <dbReference type="NCBI Taxonomy" id="930166"/>
    <lineage>
        <taxon>Bacteria</taxon>
        <taxon>Pseudomonadati</taxon>
        <taxon>Pseudomonadota</taxon>
        <taxon>Gammaproteobacteria</taxon>
        <taxon>Pseudomonadales</taxon>
        <taxon>Pseudomonadaceae</taxon>
        <taxon>Pseudomonas</taxon>
    </lineage>
</organism>
<dbReference type="SUPFAM" id="SSF51230">
    <property type="entry name" value="Single hybrid motif"/>
    <property type="match status" value="1"/>
</dbReference>
<evidence type="ECO:0000256" key="1">
    <source>
        <dbReference type="ARBA" id="ARBA00023267"/>
    </source>
</evidence>
<evidence type="ECO:0000313" key="4">
    <source>
        <dbReference type="Proteomes" id="UP000285636"/>
    </source>
</evidence>
<dbReference type="RefSeq" id="WP_221178636.1">
    <property type="nucleotide sequence ID" value="NZ_MOBK01000001.1"/>
</dbReference>
<dbReference type="PROSITE" id="PS50968">
    <property type="entry name" value="BIOTINYL_LIPOYL"/>
    <property type="match status" value="1"/>
</dbReference>
<proteinExistence type="predicted"/>
<dbReference type="AlphaFoldDB" id="A0A423IH32"/>
<dbReference type="PANTHER" id="PTHR45266:SF3">
    <property type="entry name" value="OXALOACETATE DECARBOXYLASE ALPHA CHAIN"/>
    <property type="match status" value="1"/>
</dbReference>
<accession>A0A423IH32</accession>
<reference evidence="3 4" key="1">
    <citation type="submission" date="2016-10" db="EMBL/GenBank/DDBJ databases">
        <title>Comparative genome analysis of multiple Pseudomonas spp. focuses on biocontrol and plant growth promoting traits.</title>
        <authorList>
            <person name="Tao X.-Y."/>
            <person name="Taylor C.G."/>
        </authorList>
    </citation>
    <scope>NUCLEOTIDE SEQUENCE [LARGE SCALE GENOMIC DNA]</scope>
    <source>
        <strain evidence="3 4">38D7</strain>
    </source>
</reference>
<evidence type="ECO:0000259" key="2">
    <source>
        <dbReference type="PROSITE" id="PS50968"/>
    </source>
</evidence>
<sequence>MSTIAVKSDVAGTVWQIHVREGDVVEEDQMLIIMESMKMEIPLMAAESGRIISVLVAEGEVVKDGQDVLLMECD</sequence>
<evidence type="ECO:0000313" key="3">
    <source>
        <dbReference type="EMBL" id="RON24742.1"/>
    </source>
</evidence>
<dbReference type="Gene3D" id="2.40.50.100">
    <property type="match status" value="1"/>
</dbReference>
<gene>
    <name evidence="3" type="ORF">BK660_03495</name>
</gene>
<dbReference type="InterPro" id="IPR011053">
    <property type="entry name" value="Single_hybrid_motif"/>
</dbReference>